<evidence type="ECO:0000313" key="2">
    <source>
        <dbReference type="Proteomes" id="UP000005446"/>
    </source>
</evidence>
<name>H0EQ30_GLAL7</name>
<dbReference type="Proteomes" id="UP000005446">
    <property type="component" value="Unassembled WGS sequence"/>
</dbReference>
<dbReference type="HOGENOM" id="CLU_2979272_0_0_1"/>
<sequence length="58" mass="6780">MLDISHSRDFMKANPAVFRHKLNLESILYHNAGKDNKFCFNWSKYSDMSRDEVEVSVG</sequence>
<reference evidence="1 2" key="1">
    <citation type="journal article" date="2012" name="Eukaryot. Cell">
        <title>Genome sequence of the fungus Glarea lozoyensis: the first genome sequence of a species from the Helotiaceae family.</title>
        <authorList>
            <person name="Youssar L."/>
            <person name="Gruening B.A."/>
            <person name="Erxleben A."/>
            <person name="Guenther S."/>
            <person name="Huettel W."/>
        </authorList>
    </citation>
    <scope>NUCLEOTIDE SEQUENCE [LARGE SCALE GENOMIC DNA]</scope>
    <source>
        <strain evidence="2">ATCC 74030 / MF5533</strain>
    </source>
</reference>
<protein>
    <submittedName>
        <fullName evidence="1">Uncharacterized protein</fullName>
    </submittedName>
</protein>
<dbReference type="InParanoid" id="H0EQ30"/>
<keyword evidence="2" id="KW-1185">Reference proteome</keyword>
<comment type="caution">
    <text evidence="1">The sequence shown here is derived from an EMBL/GenBank/DDBJ whole genome shotgun (WGS) entry which is preliminary data.</text>
</comment>
<dbReference type="EMBL" id="AGUE01000118">
    <property type="protein sequence ID" value="EHK99369.1"/>
    <property type="molecule type" value="Genomic_DNA"/>
</dbReference>
<organism evidence="1 2">
    <name type="scientific">Glarea lozoyensis (strain ATCC 74030 / MF5533)</name>
    <dbReference type="NCBI Taxonomy" id="1104152"/>
    <lineage>
        <taxon>Eukaryota</taxon>
        <taxon>Fungi</taxon>
        <taxon>Dikarya</taxon>
        <taxon>Ascomycota</taxon>
        <taxon>Pezizomycotina</taxon>
        <taxon>Leotiomycetes</taxon>
        <taxon>Helotiales</taxon>
        <taxon>Helotiaceae</taxon>
        <taxon>Glarea</taxon>
    </lineage>
</organism>
<dbReference type="AlphaFoldDB" id="H0EQ30"/>
<accession>H0EQ30</accession>
<evidence type="ECO:0000313" key="1">
    <source>
        <dbReference type="EMBL" id="EHK99369.1"/>
    </source>
</evidence>
<proteinExistence type="predicted"/>
<gene>
    <name evidence="1" type="ORF">M7I_4773</name>
</gene>